<name>A0A3L6GD56_MAIZE</name>
<accession>A0A3L6GD56</accession>
<dbReference type="PANTHER" id="PTHR35495:SF4">
    <property type="entry name" value="OS04G0624701 PROTEIN"/>
    <property type="match status" value="1"/>
</dbReference>
<dbReference type="AlphaFoldDB" id="A0A3L6GD56"/>
<protein>
    <submittedName>
        <fullName evidence="2">Uncharacterized protein</fullName>
    </submittedName>
</protein>
<evidence type="ECO:0000313" key="3">
    <source>
        <dbReference type="Proteomes" id="UP000251960"/>
    </source>
</evidence>
<organism evidence="2 3">
    <name type="scientific">Zea mays</name>
    <name type="common">Maize</name>
    <dbReference type="NCBI Taxonomy" id="4577"/>
    <lineage>
        <taxon>Eukaryota</taxon>
        <taxon>Viridiplantae</taxon>
        <taxon>Streptophyta</taxon>
        <taxon>Embryophyta</taxon>
        <taxon>Tracheophyta</taxon>
        <taxon>Spermatophyta</taxon>
        <taxon>Magnoliopsida</taxon>
        <taxon>Liliopsida</taxon>
        <taxon>Poales</taxon>
        <taxon>Poaceae</taxon>
        <taxon>PACMAD clade</taxon>
        <taxon>Panicoideae</taxon>
        <taxon>Andropogonodae</taxon>
        <taxon>Andropogoneae</taxon>
        <taxon>Tripsacinae</taxon>
        <taxon>Zea</taxon>
    </lineage>
</organism>
<dbReference type="EMBL" id="NCVQ01000002">
    <property type="protein sequence ID" value="PWZ46467.1"/>
    <property type="molecule type" value="Genomic_DNA"/>
</dbReference>
<sequence length="133" mass="13753">MAATRKLRRSPSAAAASGDHLRFLRPGALARLRDDRLRRATRLPPPSSPAPAHAPAPASSSSPLPASGDGEGVAAVPCFAPASRLLAPRCPQRKKIAAAKSVVLFALSPPSTDLPIDAVIEFLNAPDMVVAAH</sequence>
<gene>
    <name evidence="2" type="ORF">Zm00014a_024608</name>
</gene>
<dbReference type="OrthoDB" id="1924680at2759"/>
<dbReference type="PANTHER" id="PTHR35495">
    <property type="entry name" value="OS06G0679600 PROTEIN"/>
    <property type="match status" value="1"/>
</dbReference>
<proteinExistence type="predicted"/>
<evidence type="ECO:0000256" key="1">
    <source>
        <dbReference type="SAM" id="MobiDB-lite"/>
    </source>
</evidence>
<feature type="compositionally biased region" description="Pro residues" evidence="1">
    <location>
        <begin position="43"/>
        <end position="54"/>
    </location>
</feature>
<dbReference type="Proteomes" id="UP000251960">
    <property type="component" value="Chromosome 10"/>
</dbReference>
<feature type="compositionally biased region" description="Low complexity" evidence="1">
    <location>
        <begin position="55"/>
        <end position="67"/>
    </location>
</feature>
<feature type="region of interest" description="Disordered" evidence="1">
    <location>
        <begin position="34"/>
        <end position="71"/>
    </location>
</feature>
<dbReference type="KEGG" id="zma:103642070"/>
<evidence type="ECO:0000313" key="2">
    <source>
        <dbReference type="EMBL" id="PWZ46467.1"/>
    </source>
</evidence>
<comment type="caution">
    <text evidence="2">The sequence shown here is derived from an EMBL/GenBank/DDBJ whole genome shotgun (WGS) entry which is preliminary data.</text>
</comment>
<reference evidence="2 3" key="1">
    <citation type="journal article" date="2018" name="Nat. Genet.">
        <title>Extensive intraspecific gene order and gene structural variations between Mo17 and other maize genomes.</title>
        <authorList>
            <person name="Sun S."/>
            <person name="Zhou Y."/>
            <person name="Chen J."/>
            <person name="Shi J."/>
            <person name="Zhao H."/>
            <person name="Zhao H."/>
            <person name="Song W."/>
            <person name="Zhang M."/>
            <person name="Cui Y."/>
            <person name="Dong X."/>
            <person name="Liu H."/>
            <person name="Ma X."/>
            <person name="Jiao Y."/>
            <person name="Wang B."/>
            <person name="Wei X."/>
            <person name="Stein J.C."/>
            <person name="Glaubitz J.C."/>
            <person name="Lu F."/>
            <person name="Yu G."/>
            <person name="Liang C."/>
            <person name="Fengler K."/>
            <person name="Li B."/>
            <person name="Rafalski A."/>
            <person name="Schnable P.S."/>
            <person name="Ware D.H."/>
            <person name="Buckler E.S."/>
            <person name="Lai J."/>
        </authorList>
    </citation>
    <scope>NUCLEOTIDE SEQUENCE [LARGE SCALE GENOMIC DNA]</scope>
    <source>
        <strain evidence="3">cv. Missouri 17</strain>
        <tissue evidence="2">Seedling</tissue>
    </source>
</reference>
<dbReference type="OMA" id="IPCFVAT"/>
<dbReference type="ExpressionAtlas" id="A0A3L6GD56">
    <property type="expression patterns" value="baseline and differential"/>
</dbReference>